<feature type="region of interest" description="Disordered" evidence="1">
    <location>
        <begin position="209"/>
        <end position="241"/>
    </location>
</feature>
<comment type="caution">
    <text evidence="3">The sequence shown here is derived from an EMBL/GenBank/DDBJ whole genome shotgun (WGS) entry which is preliminary data.</text>
</comment>
<dbReference type="Proteomes" id="UP000688137">
    <property type="component" value="Unassembled WGS sequence"/>
</dbReference>
<feature type="transmembrane region" description="Helical" evidence="2">
    <location>
        <begin position="338"/>
        <end position="357"/>
    </location>
</feature>
<organism evidence="3 4">
    <name type="scientific">Paramecium primaurelia</name>
    <dbReference type="NCBI Taxonomy" id="5886"/>
    <lineage>
        <taxon>Eukaryota</taxon>
        <taxon>Sar</taxon>
        <taxon>Alveolata</taxon>
        <taxon>Ciliophora</taxon>
        <taxon>Intramacronucleata</taxon>
        <taxon>Oligohymenophorea</taxon>
        <taxon>Peniculida</taxon>
        <taxon>Parameciidae</taxon>
        <taxon>Paramecium</taxon>
    </lineage>
</organism>
<keyword evidence="2" id="KW-0472">Membrane</keyword>
<protein>
    <recommendedName>
        <fullName evidence="5">Transmembrane protein</fullName>
    </recommendedName>
</protein>
<name>A0A8S1NP72_PARPR</name>
<feature type="transmembrane region" description="Helical" evidence="2">
    <location>
        <begin position="275"/>
        <end position="294"/>
    </location>
</feature>
<evidence type="ECO:0000313" key="4">
    <source>
        <dbReference type="Proteomes" id="UP000688137"/>
    </source>
</evidence>
<accession>A0A8S1NP72</accession>
<keyword evidence="4" id="KW-1185">Reference proteome</keyword>
<sequence length="377" mass="45718">MLNSYDTPDFRETIEYKGNLAIRPIKYDLKMFDSIETLICPELQITTRCQQIFFFMQMMYFFVIHMFYLIIPKTFITESPLIYVFSWRQLINKNSILVVDSFQINLSPNTSKRFPINILIFTFGSFARVFVYLFISEYFDISKFLLLNLMTISLIIYIRFKVLQQAYHTYMEINQMKNPFQLNEEFMNEPQVDKDWDLLMSRQEEDLKQLENDSQEQEEEASENSLEGEQDQVKSKGQKSEITNKNQPILNELKQEEQLKNSQVININNILDFKVFYYNYMIAIIVPCFMWAFFYFPIKQLISVLIFNMLYLTFIWIHCKTYYSERRIFVLIYNMENAYLLLTAYFDSDFLCPWWLLYELIKMRDKNYQKKMRLSSY</sequence>
<evidence type="ECO:0000256" key="2">
    <source>
        <dbReference type="SAM" id="Phobius"/>
    </source>
</evidence>
<dbReference type="AlphaFoldDB" id="A0A8S1NP72"/>
<gene>
    <name evidence="3" type="ORF">PPRIM_AZ9-3.1.T0810037</name>
</gene>
<keyword evidence="2" id="KW-1133">Transmembrane helix</keyword>
<feature type="transmembrane region" description="Helical" evidence="2">
    <location>
        <begin position="114"/>
        <end position="135"/>
    </location>
</feature>
<proteinExistence type="predicted"/>
<feature type="transmembrane region" description="Helical" evidence="2">
    <location>
        <begin position="141"/>
        <end position="160"/>
    </location>
</feature>
<feature type="transmembrane region" description="Helical" evidence="2">
    <location>
        <begin position="300"/>
        <end position="317"/>
    </location>
</feature>
<keyword evidence="2" id="KW-0812">Transmembrane</keyword>
<evidence type="ECO:0008006" key="5">
    <source>
        <dbReference type="Google" id="ProtNLM"/>
    </source>
</evidence>
<dbReference type="OMA" id="MEINQMK"/>
<evidence type="ECO:0000313" key="3">
    <source>
        <dbReference type="EMBL" id="CAD8088434.1"/>
    </source>
</evidence>
<reference evidence="3" key="1">
    <citation type="submission" date="2021-01" db="EMBL/GenBank/DDBJ databases">
        <authorList>
            <consortium name="Genoscope - CEA"/>
            <person name="William W."/>
        </authorList>
    </citation>
    <scope>NUCLEOTIDE SEQUENCE</scope>
</reference>
<evidence type="ECO:0000256" key="1">
    <source>
        <dbReference type="SAM" id="MobiDB-lite"/>
    </source>
</evidence>
<dbReference type="EMBL" id="CAJJDM010000084">
    <property type="protein sequence ID" value="CAD8088434.1"/>
    <property type="molecule type" value="Genomic_DNA"/>
</dbReference>
<feature type="compositionally biased region" description="Acidic residues" evidence="1">
    <location>
        <begin position="213"/>
        <end position="230"/>
    </location>
</feature>